<feature type="region of interest" description="Disordered" evidence="2">
    <location>
        <begin position="1"/>
        <end position="39"/>
    </location>
</feature>
<gene>
    <name evidence="4" type="ORF">TRAPUB_352</name>
</gene>
<protein>
    <submittedName>
        <fullName evidence="4">Transposon TX1 uncharacterized 149 kDa protein</fullName>
    </submittedName>
</protein>
<name>A0A1M2VMH4_TRAPU</name>
<evidence type="ECO:0000256" key="1">
    <source>
        <dbReference type="SAM" id="Coils"/>
    </source>
</evidence>
<evidence type="ECO:0000313" key="5">
    <source>
        <dbReference type="Proteomes" id="UP000184267"/>
    </source>
</evidence>
<evidence type="ECO:0000256" key="2">
    <source>
        <dbReference type="SAM" id="MobiDB-lite"/>
    </source>
</evidence>
<evidence type="ECO:0000259" key="3">
    <source>
        <dbReference type="PROSITE" id="PS50878"/>
    </source>
</evidence>
<dbReference type="Pfam" id="PF03372">
    <property type="entry name" value="Exo_endo_phos"/>
    <property type="match status" value="1"/>
</dbReference>
<accession>A0A1M2VMH4</accession>
<keyword evidence="5" id="KW-1185">Reference proteome</keyword>
<feature type="coiled-coil region" evidence="1">
    <location>
        <begin position="354"/>
        <end position="412"/>
    </location>
</feature>
<dbReference type="EMBL" id="MNAD01001018">
    <property type="protein sequence ID" value="OJT08742.1"/>
    <property type="molecule type" value="Genomic_DNA"/>
</dbReference>
<dbReference type="Gene3D" id="3.60.10.10">
    <property type="entry name" value="Endonuclease/exonuclease/phosphatase"/>
    <property type="match status" value="1"/>
</dbReference>
<dbReference type="OrthoDB" id="2205812at2759"/>
<dbReference type="AlphaFoldDB" id="A0A1M2VMH4"/>
<dbReference type="SUPFAM" id="SSF56219">
    <property type="entry name" value="DNase I-like"/>
    <property type="match status" value="1"/>
</dbReference>
<dbReference type="CDD" id="cd01650">
    <property type="entry name" value="RT_nLTR_like"/>
    <property type="match status" value="1"/>
</dbReference>
<dbReference type="Proteomes" id="UP000184267">
    <property type="component" value="Unassembled WGS sequence"/>
</dbReference>
<proteinExistence type="predicted"/>
<comment type="caution">
    <text evidence="4">The sequence shown here is derived from an EMBL/GenBank/DDBJ whole genome shotgun (WGS) entry which is preliminary data.</text>
</comment>
<dbReference type="InterPro" id="IPR036691">
    <property type="entry name" value="Endo/exonu/phosph_ase_sf"/>
</dbReference>
<dbReference type="PANTHER" id="PTHR19446">
    <property type="entry name" value="REVERSE TRANSCRIPTASES"/>
    <property type="match status" value="1"/>
</dbReference>
<dbReference type="PROSITE" id="PS50878">
    <property type="entry name" value="RT_POL"/>
    <property type="match status" value="1"/>
</dbReference>
<dbReference type="OMA" id="ITERWCK"/>
<dbReference type="GO" id="GO:0003824">
    <property type="term" value="F:catalytic activity"/>
    <property type="evidence" value="ECO:0007669"/>
    <property type="project" value="InterPro"/>
</dbReference>
<sequence>MSAGREPQHTERRPTITDVARRTSALLESPNTNTRKPRSKARIVLASLNIRGFGTENSMEGSNKWMLVNQLVRDRKIAILALQEAHLDDRRADLLNKVFERNMEVLHSPDPANSTGARGVAFAINKRVLKEYKPILRIIIPGRAILLTIQWSVDRTLKILNVYAPNDMPANAAFWQTLKETNMGRVDIMMGDCNVVEESTDRIPQREDPEAPRTALQALCEKLLLQDGWRSSHPLERGFTYLQESTASQSRLDRIYVRRPMAKDCSDWKIVEPGIPTDHLLVSVAVENYKAPFIGKGRWVMQPHLLEDKEMRKTMLQLGKDLISKIEGMRARTREDNLQRAYADFKKELVSAARTRAKQKIPKIQMEMDRLRKDLDAIVNPAARRETESLDAEDKVSQAAILQDRLSKLERKRFGWKRKEVAARHWAQSETMTKYWMKGNTSPDVTEVMYTMLQPGSTPPVYTNHSKTMAAIAMNFYDGLQGDNPLEEGENHDAYIDEALADTEARMDNGVKAELAKRLTRDDVGDAIRGAAWGKAPGLDGLPTEVWKVYDRWHAAAIKRGSAAVDLLKAMTKVFNDIEKHGLLPDSDFAHGWICPVYKLKKDKREIGNYRPITLLNSDYKIMTRALATKLAAAAPPLIHPDQAGFIPGRRIFDHIKLSQLVIEYAEAEEVNGAIIALDQEKAYDKVNHNYLWRVLRHMNFPENFIATLKHLYAGAESCTIVNGVQSTLFRITRGVRQGDPISCLIFDVAIEPLACALRRSSLRGLSIPGEAERLVAKLFADDTTVYLSETDDYAEVQRITERWCKASCARFNTEKTEILPIGSRSYRDTLTETRRLNPEQEPILGSIRIVPEGVAIRSLGAWIGNGIDQAAPWLPVINTIETNLTKWQRGKPSLNGRKLAIGVELAGRMQFRAMVQTMPESVEKRLTKIMLAFLWDGDAHPRIA</sequence>
<dbReference type="InterPro" id="IPR000477">
    <property type="entry name" value="RT_dom"/>
</dbReference>
<feature type="domain" description="Reverse transcriptase" evidence="3">
    <location>
        <begin position="578"/>
        <end position="868"/>
    </location>
</feature>
<dbReference type="InterPro" id="IPR005135">
    <property type="entry name" value="Endo/exonuclease/phosphatase"/>
</dbReference>
<dbReference type="InterPro" id="IPR043502">
    <property type="entry name" value="DNA/RNA_pol_sf"/>
</dbReference>
<evidence type="ECO:0000313" key="4">
    <source>
        <dbReference type="EMBL" id="OJT08742.1"/>
    </source>
</evidence>
<organism evidence="4 5">
    <name type="scientific">Trametes pubescens</name>
    <name type="common">White-rot fungus</name>
    <dbReference type="NCBI Taxonomy" id="154538"/>
    <lineage>
        <taxon>Eukaryota</taxon>
        <taxon>Fungi</taxon>
        <taxon>Dikarya</taxon>
        <taxon>Basidiomycota</taxon>
        <taxon>Agaricomycotina</taxon>
        <taxon>Agaricomycetes</taxon>
        <taxon>Polyporales</taxon>
        <taxon>Polyporaceae</taxon>
        <taxon>Trametes</taxon>
    </lineage>
</organism>
<dbReference type="CDD" id="cd09076">
    <property type="entry name" value="L1-EN"/>
    <property type="match status" value="1"/>
</dbReference>
<dbReference type="SUPFAM" id="SSF56672">
    <property type="entry name" value="DNA/RNA polymerases"/>
    <property type="match status" value="1"/>
</dbReference>
<dbReference type="STRING" id="154538.A0A1M2VMH4"/>
<feature type="compositionally biased region" description="Basic and acidic residues" evidence="2">
    <location>
        <begin position="1"/>
        <end position="21"/>
    </location>
</feature>
<reference evidence="4 5" key="1">
    <citation type="submission" date="2016-10" db="EMBL/GenBank/DDBJ databases">
        <title>Genome sequence of the basidiomycete white-rot fungus Trametes pubescens.</title>
        <authorList>
            <person name="Makela M.R."/>
            <person name="Granchi Z."/>
            <person name="Peng M."/>
            <person name="De Vries R.P."/>
            <person name="Grigoriev I."/>
            <person name="Riley R."/>
            <person name="Hilden K."/>
        </authorList>
    </citation>
    <scope>NUCLEOTIDE SEQUENCE [LARGE SCALE GENOMIC DNA]</scope>
    <source>
        <strain evidence="4 5">FBCC735</strain>
    </source>
</reference>
<dbReference type="Pfam" id="PF00078">
    <property type="entry name" value="RVT_1"/>
    <property type="match status" value="1"/>
</dbReference>
<keyword evidence="1" id="KW-0175">Coiled coil</keyword>